<evidence type="ECO:0000256" key="15">
    <source>
        <dbReference type="ARBA" id="ARBA00023136"/>
    </source>
</evidence>
<dbReference type="Pfam" id="PF01148">
    <property type="entry name" value="CTP_transf_1"/>
    <property type="match status" value="1"/>
</dbReference>
<dbReference type="PANTHER" id="PTHR46382">
    <property type="entry name" value="PHOSPHATIDATE CYTIDYLYLTRANSFERASE"/>
    <property type="match status" value="1"/>
</dbReference>
<dbReference type="Proteomes" id="UP000627715">
    <property type="component" value="Unassembled WGS sequence"/>
</dbReference>
<dbReference type="EC" id="2.7.7.41" evidence="6 18"/>
<organism evidence="20 21">
    <name type="scientific">Pseudohongiella nitratireducens</name>
    <dbReference type="NCBI Taxonomy" id="1768907"/>
    <lineage>
        <taxon>Bacteria</taxon>
        <taxon>Pseudomonadati</taxon>
        <taxon>Pseudomonadota</taxon>
        <taxon>Gammaproteobacteria</taxon>
        <taxon>Pseudomonadales</taxon>
        <taxon>Pseudohongiellaceae</taxon>
        <taxon>Pseudohongiella</taxon>
    </lineage>
</organism>
<keyword evidence="11 18" id="KW-0812">Transmembrane</keyword>
<evidence type="ECO:0000256" key="14">
    <source>
        <dbReference type="ARBA" id="ARBA00023098"/>
    </source>
</evidence>
<keyword evidence="9" id="KW-0444">Lipid biosynthesis</keyword>
<evidence type="ECO:0000256" key="4">
    <source>
        <dbReference type="ARBA" id="ARBA00005189"/>
    </source>
</evidence>
<sequence length="306" mass="33917">MLKQRVITAVIMLAVLYAGTAWLALPWFAGFLTLILLPALYEWGKLMGLRHWQHHATWFALFGSCLLFTLTALRLPVMGLDDVQIGGATADYEPLSVNGIVAISALAVLYWLWVFWTIRSYPGGSRRWQARWKIGLMGIACLIPSWVGLVYLKMLNEEGWLVLILVAMVSVVDIGAFFAGSIWGKKEGRRPLAPALSPKKTWAGLWGGLVSCTLFTWGVLAWIHLQYRELSASVWALLMMISLLLAVYSVVGDLFESMLKRHRGIKDSGRTLPGHGGVLDRIDSLLAATPVFVLGIALLSRVLEVI</sequence>
<dbReference type="EMBL" id="BMIY01000008">
    <property type="protein sequence ID" value="GFZ76924.1"/>
    <property type="molecule type" value="Genomic_DNA"/>
</dbReference>
<reference evidence="20" key="2">
    <citation type="submission" date="2020-09" db="EMBL/GenBank/DDBJ databases">
        <authorList>
            <person name="Sun Q."/>
            <person name="Zhou Y."/>
        </authorList>
    </citation>
    <scope>NUCLEOTIDE SEQUENCE</scope>
    <source>
        <strain evidence="20">CGMCC 1.15425</strain>
    </source>
</reference>
<name>A0A916QKU9_9GAMM</name>
<dbReference type="AlphaFoldDB" id="A0A916QKU9"/>
<dbReference type="InterPro" id="IPR000374">
    <property type="entry name" value="PC_trans"/>
</dbReference>
<evidence type="ECO:0000256" key="11">
    <source>
        <dbReference type="ARBA" id="ARBA00022692"/>
    </source>
</evidence>
<feature type="transmembrane region" description="Helical" evidence="19">
    <location>
        <begin position="160"/>
        <end position="183"/>
    </location>
</feature>
<dbReference type="GO" id="GO:0004605">
    <property type="term" value="F:phosphatidate cytidylyltransferase activity"/>
    <property type="evidence" value="ECO:0007669"/>
    <property type="project" value="UniProtKB-EC"/>
</dbReference>
<keyword evidence="14" id="KW-0443">Lipid metabolism</keyword>
<keyword evidence="12 18" id="KW-0548">Nucleotidyltransferase</keyword>
<keyword evidence="17" id="KW-1208">Phospholipid metabolism</keyword>
<proteinExistence type="inferred from homology"/>
<keyword evidence="21" id="KW-1185">Reference proteome</keyword>
<comment type="catalytic activity">
    <reaction evidence="1 18">
        <text>a 1,2-diacyl-sn-glycero-3-phosphate + CTP + H(+) = a CDP-1,2-diacyl-sn-glycerol + diphosphate</text>
        <dbReference type="Rhea" id="RHEA:16229"/>
        <dbReference type="ChEBI" id="CHEBI:15378"/>
        <dbReference type="ChEBI" id="CHEBI:33019"/>
        <dbReference type="ChEBI" id="CHEBI:37563"/>
        <dbReference type="ChEBI" id="CHEBI:58332"/>
        <dbReference type="ChEBI" id="CHEBI:58608"/>
        <dbReference type="EC" id="2.7.7.41"/>
    </reaction>
</comment>
<evidence type="ECO:0000256" key="12">
    <source>
        <dbReference type="ARBA" id="ARBA00022695"/>
    </source>
</evidence>
<keyword evidence="10 18" id="KW-0808">Transferase</keyword>
<feature type="transmembrane region" description="Helical" evidence="19">
    <location>
        <begin position="235"/>
        <end position="255"/>
    </location>
</feature>
<evidence type="ECO:0000256" key="7">
    <source>
        <dbReference type="ARBA" id="ARBA00019373"/>
    </source>
</evidence>
<keyword evidence="15 19" id="KW-0472">Membrane</keyword>
<dbReference type="PROSITE" id="PS01315">
    <property type="entry name" value="CDS"/>
    <property type="match status" value="1"/>
</dbReference>
<dbReference type="GO" id="GO:0005886">
    <property type="term" value="C:plasma membrane"/>
    <property type="evidence" value="ECO:0007669"/>
    <property type="project" value="UniProtKB-SubCell"/>
</dbReference>
<evidence type="ECO:0000256" key="5">
    <source>
        <dbReference type="ARBA" id="ARBA00010185"/>
    </source>
</evidence>
<dbReference type="PANTHER" id="PTHR46382:SF1">
    <property type="entry name" value="PHOSPHATIDATE CYTIDYLYLTRANSFERASE"/>
    <property type="match status" value="1"/>
</dbReference>
<keyword evidence="8" id="KW-1003">Cell membrane</keyword>
<accession>A0A916QKU9</accession>
<feature type="transmembrane region" description="Helical" evidence="19">
    <location>
        <begin position="58"/>
        <end position="75"/>
    </location>
</feature>
<evidence type="ECO:0000313" key="21">
    <source>
        <dbReference type="Proteomes" id="UP000627715"/>
    </source>
</evidence>
<protein>
    <recommendedName>
        <fullName evidence="7 18">Phosphatidate cytidylyltransferase</fullName>
        <ecNumber evidence="6 18">2.7.7.41</ecNumber>
    </recommendedName>
</protein>
<comment type="pathway">
    <text evidence="3 18">Phospholipid metabolism; CDP-diacylglycerol biosynthesis; CDP-diacylglycerol from sn-glycerol 3-phosphate: step 3/3.</text>
</comment>
<feature type="transmembrane region" description="Helical" evidence="19">
    <location>
        <begin position="134"/>
        <end position="154"/>
    </location>
</feature>
<gene>
    <name evidence="20" type="primary">cdsA</name>
    <name evidence="20" type="ORF">GCM10011403_19920</name>
</gene>
<evidence type="ECO:0000256" key="13">
    <source>
        <dbReference type="ARBA" id="ARBA00022989"/>
    </source>
</evidence>
<feature type="transmembrane region" description="Helical" evidence="19">
    <location>
        <begin position="95"/>
        <end position="113"/>
    </location>
</feature>
<dbReference type="RefSeq" id="WP_068811808.1">
    <property type="nucleotide sequence ID" value="NZ_BMIY01000008.1"/>
</dbReference>
<evidence type="ECO:0000313" key="20">
    <source>
        <dbReference type="EMBL" id="GFZ76924.1"/>
    </source>
</evidence>
<comment type="subcellular location">
    <subcellularLocation>
        <location evidence="2">Cell membrane</location>
        <topology evidence="2">Multi-pass membrane protein</topology>
    </subcellularLocation>
</comment>
<evidence type="ECO:0000256" key="10">
    <source>
        <dbReference type="ARBA" id="ARBA00022679"/>
    </source>
</evidence>
<dbReference type="OrthoDB" id="9799199at2"/>
<comment type="pathway">
    <text evidence="4">Lipid metabolism.</text>
</comment>
<evidence type="ECO:0000256" key="2">
    <source>
        <dbReference type="ARBA" id="ARBA00004651"/>
    </source>
</evidence>
<feature type="transmembrane region" description="Helical" evidence="19">
    <location>
        <begin position="203"/>
        <end position="223"/>
    </location>
</feature>
<keyword evidence="16" id="KW-0594">Phospholipid biosynthesis</keyword>
<feature type="transmembrane region" description="Helical" evidence="19">
    <location>
        <begin position="285"/>
        <end position="303"/>
    </location>
</feature>
<evidence type="ECO:0000256" key="8">
    <source>
        <dbReference type="ARBA" id="ARBA00022475"/>
    </source>
</evidence>
<evidence type="ECO:0000256" key="1">
    <source>
        <dbReference type="ARBA" id="ARBA00001698"/>
    </source>
</evidence>
<evidence type="ECO:0000256" key="18">
    <source>
        <dbReference type="RuleBase" id="RU003938"/>
    </source>
</evidence>
<evidence type="ECO:0000256" key="3">
    <source>
        <dbReference type="ARBA" id="ARBA00005119"/>
    </source>
</evidence>
<dbReference type="GO" id="GO:0016024">
    <property type="term" value="P:CDP-diacylglycerol biosynthetic process"/>
    <property type="evidence" value="ECO:0007669"/>
    <property type="project" value="TreeGrafter"/>
</dbReference>
<keyword evidence="13 19" id="KW-1133">Transmembrane helix</keyword>
<comment type="caution">
    <text evidence="20">The sequence shown here is derived from an EMBL/GenBank/DDBJ whole genome shotgun (WGS) entry which is preliminary data.</text>
</comment>
<evidence type="ECO:0000256" key="19">
    <source>
        <dbReference type="SAM" id="Phobius"/>
    </source>
</evidence>
<reference evidence="20" key="1">
    <citation type="journal article" date="2014" name="Int. J. Syst. Evol. Microbiol.">
        <title>Complete genome sequence of Corynebacterium casei LMG S-19264T (=DSM 44701T), isolated from a smear-ripened cheese.</title>
        <authorList>
            <consortium name="US DOE Joint Genome Institute (JGI-PGF)"/>
            <person name="Walter F."/>
            <person name="Albersmeier A."/>
            <person name="Kalinowski J."/>
            <person name="Ruckert C."/>
        </authorList>
    </citation>
    <scope>NUCLEOTIDE SEQUENCE</scope>
    <source>
        <strain evidence="20">CGMCC 1.15425</strain>
    </source>
</reference>
<evidence type="ECO:0000256" key="9">
    <source>
        <dbReference type="ARBA" id="ARBA00022516"/>
    </source>
</evidence>
<feature type="transmembrane region" description="Helical" evidence="19">
    <location>
        <begin position="6"/>
        <end position="37"/>
    </location>
</feature>
<comment type="similarity">
    <text evidence="5 18">Belongs to the CDS family.</text>
</comment>
<evidence type="ECO:0000256" key="17">
    <source>
        <dbReference type="ARBA" id="ARBA00023264"/>
    </source>
</evidence>
<evidence type="ECO:0000256" key="16">
    <source>
        <dbReference type="ARBA" id="ARBA00023209"/>
    </source>
</evidence>
<evidence type="ECO:0000256" key="6">
    <source>
        <dbReference type="ARBA" id="ARBA00012487"/>
    </source>
</evidence>